<organism evidence="3 4">
    <name type="scientific">Mesorhizobium marinum</name>
    <dbReference type="NCBI Taxonomy" id="3228790"/>
    <lineage>
        <taxon>Bacteria</taxon>
        <taxon>Pseudomonadati</taxon>
        <taxon>Pseudomonadota</taxon>
        <taxon>Alphaproteobacteria</taxon>
        <taxon>Hyphomicrobiales</taxon>
        <taxon>Phyllobacteriaceae</taxon>
        <taxon>Mesorhizobium</taxon>
    </lineage>
</organism>
<dbReference type="RefSeq" id="WP_367723551.1">
    <property type="nucleotide sequence ID" value="NZ_JBFOCI010000002.1"/>
</dbReference>
<evidence type="ECO:0000313" key="4">
    <source>
        <dbReference type="Proteomes" id="UP001556196"/>
    </source>
</evidence>
<sequence>MTSTNSILRLVINLDSSLDRLEWMKDAFEDLGLDFVRVPASSPETFGDIDDCVLMPNGLGVEWTAGEIGCFLSHRQCWKRAAVAEEDFTAIFEDDLHFAPGAKKLLRTAEWIPGGIELLRFETTLQKVMLSTTAKKVDEFNIHELRSKHWGTGGYLISRSGAIKLISRSHEIRWPVDIFMFDPVRVKNDLTSWQINPAICIQDSVLFSEAARFSPTIVRPGKVARRLEKPRGKAKFQSEISRPFRRFAEKLGRIVRRESQHVVPLKNQQNLASDKRRQTSLCPPHRKIAPCSQKD</sequence>
<evidence type="ECO:0000313" key="3">
    <source>
        <dbReference type="EMBL" id="MEW9806495.1"/>
    </source>
</evidence>
<accession>A0ABV3R090</accession>
<protein>
    <submittedName>
        <fullName evidence="3">Glycosyltransferase family 25 protein</fullName>
    </submittedName>
</protein>
<feature type="domain" description="Glycosyl transferase family 25" evidence="2">
    <location>
        <begin position="10"/>
        <end position="180"/>
    </location>
</feature>
<evidence type="ECO:0000259" key="2">
    <source>
        <dbReference type="Pfam" id="PF01755"/>
    </source>
</evidence>
<evidence type="ECO:0000256" key="1">
    <source>
        <dbReference type="SAM" id="MobiDB-lite"/>
    </source>
</evidence>
<name>A0ABV3R090_9HYPH</name>
<comment type="caution">
    <text evidence="3">The sequence shown here is derived from an EMBL/GenBank/DDBJ whole genome shotgun (WGS) entry which is preliminary data.</text>
</comment>
<dbReference type="Proteomes" id="UP001556196">
    <property type="component" value="Unassembled WGS sequence"/>
</dbReference>
<feature type="region of interest" description="Disordered" evidence="1">
    <location>
        <begin position="267"/>
        <end position="295"/>
    </location>
</feature>
<dbReference type="CDD" id="cd06532">
    <property type="entry name" value="Glyco_transf_25"/>
    <property type="match status" value="1"/>
</dbReference>
<reference evidence="3 4" key="1">
    <citation type="submission" date="2024-06" db="EMBL/GenBank/DDBJ databases">
        <authorList>
            <person name="Tuo L."/>
        </authorList>
    </citation>
    <scope>NUCLEOTIDE SEQUENCE [LARGE SCALE GENOMIC DNA]</scope>
    <source>
        <strain evidence="3 4">ZMM04-5</strain>
    </source>
</reference>
<dbReference type="EMBL" id="JBFOCI010000002">
    <property type="protein sequence ID" value="MEW9806495.1"/>
    <property type="molecule type" value="Genomic_DNA"/>
</dbReference>
<dbReference type="InterPro" id="IPR002654">
    <property type="entry name" value="Glyco_trans_25"/>
</dbReference>
<keyword evidence="4" id="KW-1185">Reference proteome</keyword>
<proteinExistence type="predicted"/>
<dbReference type="Pfam" id="PF01755">
    <property type="entry name" value="Glyco_transf_25"/>
    <property type="match status" value="1"/>
</dbReference>
<gene>
    <name evidence="3" type="ORF">ABUE31_10915</name>
</gene>